<dbReference type="InterPro" id="IPR013783">
    <property type="entry name" value="Ig-like_fold"/>
</dbReference>
<evidence type="ECO:0000313" key="5">
    <source>
        <dbReference type="Ensembl" id="ENSAPOP00000022971.1"/>
    </source>
</evidence>
<evidence type="ECO:0000256" key="2">
    <source>
        <dbReference type="SAM" id="Phobius"/>
    </source>
</evidence>
<dbReference type="InterPro" id="IPR036179">
    <property type="entry name" value="Ig-like_dom_sf"/>
</dbReference>
<feature type="chain" id="PRO_5018664871" evidence="3">
    <location>
        <begin position="17"/>
        <end position="450"/>
    </location>
</feature>
<evidence type="ECO:0000259" key="4">
    <source>
        <dbReference type="PROSITE" id="PS50835"/>
    </source>
</evidence>
<dbReference type="Proteomes" id="UP000257200">
    <property type="component" value="Unplaced"/>
</dbReference>
<dbReference type="PROSITE" id="PS50835">
    <property type="entry name" value="IG_LIKE"/>
    <property type="match status" value="3"/>
</dbReference>
<keyword evidence="2" id="KW-0472">Membrane</keyword>
<dbReference type="GeneTree" id="ENSGT01010000222294"/>
<keyword evidence="2" id="KW-1133">Transmembrane helix</keyword>
<dbReference type="InterPro" id="IPR003598">
    <property type="entry name" value="Ig_sub2"/>
</dbReference>
<protein>
    <submittedName>
        <fullName evidence="5">B-cell receptor CD22-like</fullName>
    </submittedName>
</protein>
<sequence>ESLVLIILITLPGVWSGDWGVTLENQCALRGTSVVLKCDYDYPSGHTVTSVSWSKAQYVSNSWRLVALSQLFSPLKFNYVGNKQGDCDLRINNVRFTDEGHYYFSFETRRDRWSSKTFSYLFVRGLTAVVWPNTVTEGEDVRLICHSGCPQTTEFVWFRDGQPVSASEFQATSEDAGKYHCAVKGQETAKSASVALNVRYSPKKVTLSVSPSADIIKGDTLTFSCSSDANPPVAETGYSLFKDGQFVSSGQEHTISEVQLGHSGRYHCQAWNNITWRGSNLFNSTEVLLDVHYHPTNTSVSVVPERALEGSSVNLTCSSDANPPVDSYTWYKMAASSSSMTQVGSGQTLFLPSMQASHTGLYLCLVRNSVGENNSTEVLLSMAEKQQGSPSIPVLVGIGVSLCITLVIVLLLLRRKRRRNTGEKQPVFDSVLSRSQSSATEDPSERQIRL</sequence>
<dbReference type="CDD" id="cd00096">
    <property type="entry name" value="Ig"/>
    <property type="match status" value="1"/>
</dbReference>
<keyword evidence="2" id="KW-0812">Transmembrane</keyword>
<dbReference type="InterPro" id="IPR003599">
    <property type="entry name" value="Ig_sub"/>
</dbReference>
<keyword evidence="6" id="KW-1185">Reference proteome</keyword>
<feature type="region of interest" description="Disordered" evidence="1">
    <location>
        <begin position="423"/>
        <end position="450"/>
    </location>
</feature>
<dbReference type="AlphaFoldDB" id="A0A3Q1FX62"/>
<evidence type="ECO:0000313" key="6">
    <source>
        <dbReference type="Proteomes" id="UP000257200"/>
    </source>
</evidence>
<dbReference type="InterPro" id="IPR007110">
    <property type="entry name" value="Ig-like_dom"/>
</dbReference>
<feature type="transmembrane region" description="Helical" evidence="2">
    <location>
        <begin position="392"/>
        <end position="413"/>
    </location>
</feature>
<dbReference type="Pfam" id="PF07686">
    <property type="entry name" value="V-set"/>
    <property type="match status" value="1"/>
</dbReference>
<dbReference type="Ensembl" id="ENSAPOT00000012433.1">
    <property type="protein sequence ID" value="ENSAPOP00000022971.1"/>
    <property type="gene ID" value="ENSAPOG00000004477.1"/>
</dbReference>
<dbReference type="InterPro" id="IPR013106">
    <property type="entry name" value="Ig_V-set"/>
</dbReference>
<name>A0A3Q1FX62_9TELE</name>
<dbReference type="Gene3D" id="2.60.40.10">
    <property type="entry name" value="Immunoglobulins"/>
    <property type="match status" value="4"/>
</dbReference>
<keyword evidence="3" id="KW-0732">Signal</keyword>
<reference evidence="5" key="2">
    <citation type="submission" date="2025-09" db="UniProtKB">
        <authorList>
            <consortium name="Ensembl"/>
        </authorList>
    </citation>
    <scope>IDENTIFICATION</scope>
</reference>
<feature type="signal peptide" evidence="3">
    <location>
        <begin position="1"/>
        <end position="16"/>
    </location>
</feature>
<feature type="compositionally biased region" description="Polar residues" evidence="1">
    <location>
        <begin position="432"/>
        <end position="441"/>
    </location>
</feature>
<feature type="domain" description="Ig-like" evidence="4">
    <location>
        <begin position="202"/>
        <end position="288"/>
    </location>
</feature>
<evidence type="ECO:0000256" key="1">
    <source>
        <dbReference type="SAM" id="MobiDB-lite"/>
    </source>
</evidence>
<dbReference type="STRING" id="80966.ENSAPOP00000022971"/>
<dbReference type="Pfam" id="PF13895">
    <property type="entry name" value="Ig_2"/>
    <property type="match status" value="2"/>
</dbReference>
<dbReference type="Pfam" id="PF13927">
    <property type="entry name" value="Ig_3"/>
    <property type="match status" value="1"/>
</dbReference>
<feature type="domain" description="Ig-like" evidence="4">
    <location>
        <begin position="295"/>
        <end position="381"/>
    </location>
</feature>
<dbReference type="SMART" id="SM00409">
    <property type="entry name" value="IG"/>
    <property type="match status" value="4"/>
</dbReference>
<dbReference type="SMART" id="SM00408">
    <property type="entry name" value="IGc2"/>
    <property type="match status" value="4"/>
</dbReference>
<feature type="domain" description="Ig-like" evidence="4">
    <location>
        <begin position="135"/>
        <end position="197"/>
    </location>
</feature>
<dbReference type="InParanoid" id="A0A3Q1FX62"/>
<dbReference type="PANTHER" id="PTHR46013:SF4">
    <property type="entry name" value="B-CELL RECEPTOR CD22-RELATED"/>
    <property type="match status" value="1"/>
</dbReference>
<dbReference type="FunCoup" id="A0A3Q1FX62">
    <property type="interactions" value="708"/>
</dbReference>
<organism evidence="5 6">
    <name type="scientific">Acanthochromis polyacanthus</name>
    <name type="common">spiny chromis</name>
    <dbReference type="NCBI Taxonomy" id="80966"/>
    <lineage>
        <taxon>Eukaryota</taxon>
        <taxon>Metazoa</taxon>
        <taxon>Chordata</taxon>
        <taxon>Craniata</taxon>
        <taxon>Vertebrata</taxon>
        <taxon>Euteleostomi</taxon>
        <taxon>Actinopterygii</taxon>
        <taxon>Neopterygii</taxon>
        <taxon>Teleostei</taxon>
        <taxon>Neoteleostei</taxon>
        <taxon>Acanthomorphata</taxon>
        <taxon>Ovalentaria</taxon>
        <taxon>Pomacentridae</taxon>
        <taxon>Acanthochromis</taxon>
    </lineage>
</organism>
<accession>A0A3Q1FX62</accession>
<reference evidence="5" key="1">
    <citation type="submission" date="2025-08" db="UniProtKB">
        <authorList>
            <consortium name="Ensembl"/>
        </authorList>
    </citation>
    <scope>IDENTIFICATION</scope>
</reference>
<evidence type="ECO:0000256" key="3">
    <source>
        <dbReference type="SAM" id="SignalP"/>
    </source>
</evidence>
<proteinExistence type="predicted"/>
<dbReference type="PANTHER" id="PTHR46013">
    <property type="entry name" value="VASCULAR CELL ADHESION MOLECULE 1"/>
    <property type="match status" value="1"/>
</dbReference>
<dbReference type="SUPFAM" id="SSF48726">
    <property type="entry name" value="Immunoglobulin"/>
    <property type="match status" value="4"/>
</dbReference>